<dbReference type="HOGENOM" id="CLU_035226_0_0_6"/>
<dbReference type="OrthoDB" id="9805017at2"/>
<protein>
    <recommendedName>
        <fullName evidence="3">Delta-60 repeat domain-containing protein</fullName>
    </recommendedName>
</protein>
<dbReference type="eggNOG" id="COG3386">
    <property type="taxonomic scope" value="Bacteria"/>
</dbReference>
<reference evidence="1 2" key="1">
    <citation type="journal article" date="2011" name="J. Bacteriol.">
        <title>Draft genome sequence of the polycyclic aromatic hydrocarbon-degrading, genetically engineered bioluminescent bioreporter Pseudomonas fluorescens HK44.</title>
        <authorList>
            <person name="Chauhan A."/>
            <person name="Layton A.C."/>
            <person name="Williams D.E."/>
            <person name="Smartt A.E."/>
            <person name="Ripp S."/>
            <person name="Karpinets T.V."/>
            <person name="Brown S.D."/>
            <person name="Sayler G.S."/>
        </authorList>
    </citation>
    <scope>NUCLEOTIDE SEQUENCE [LARGE SCALE GENOMIC DNA]</scope>
    <source>
        <strain evidence="1 2">HK44</strain>
    </source>
</reference>
<dbReference type="NCBIfam" id="TIGR02608">
    <property type="entry name" value="delta_60_rpt"/>
    <property type="match status" value="5"/>
</dbReference>
<dbReference type="PATRIC" id="fig|1042209.11.peg.3541"/>
<proteinExistence type="predicted"/>
<accession>A0A010RKS7</accession>
<dbReference type="Proteomes" id="UP000022611">
    <property type="component" value="Unassembled WGS sequence"/>
</dbReference>
<evidence type="ECO:0000313" key="1">
    <source>
        <dbReference type="EMBL" id="EXF93211.1"/>
    </source>
</evidence>
<gene>
    <name evidence="1" type="ORF">HK44_005845</name>
</gene>
<dbReference type="EMBL" id="AFOY02000015">
    <property type="protein sequence ID" value="EXF93211.1"/>
    <property type="molecule type" value="Genomic_DNA"/>
</dbReference>
<dbReference type="RefSeq" id="WP_019690548.1">
    <property type="nucleotide sequence ID" value="NZ_AFOY02000015.1"/>
</dbReference>
<dbReference type="SUPFAM" id="SSF63829">
    <property type="entry name" value="Calcium-dependent phosphotriesterase"/>
    <property type="match status" value="1"/>
</dbReference>
<dbReference type="InterPro" id="IPR013431">
    <property type="entry name" value="Delta_60_rpt"/>
</dbReference>
<dbReference type="Gene3D" id="2.80.10.50">
    <property type="match status" value="2"/>
</dbReference>
<sequence>MPIHNAFALAAPRGTAGKLDSSFASSGRAWVQFAGSLSSMANDVVVDSMGRLLVVAKVGTRHGYCYGLARLLEDGSADPGFGTEGSITGQFESGFEATGGKVQELPDGKILLSGLHYESAHRTLPALAMFDSHGRPVLQFGDRGVQIVRLPGDLSRGLRDDWLPPGVPGAEACDFQVQADGRILLLANHHYEFADHVGILIRLNPDGTLDETFNGHGFVMVRHLLKNTWLSSLLVLADGQIVVAGSINLPQEGLLARFDSTGRLDEDFAEDGFLSFKVQGRSAQVSQVIEQTDGRLQCFGSSRDPMQCLSLTVRKNGRPDIHCNGGHARLTEIGSSGCQWTAAQVLADGRVLSVGATIGGIAADFLLARHLPDGCLDRHFANGQGWVRTRLGRSLDTATSLAVQADERIVVSGYSLDGHYRAVLARYLG</sequence>
<dbReference type="AlphaFoldDB" id="A0A010RKS7"/>
<evidence type="ECO:0008006" key="3">
    <source>
        <dbReference type="Google" id="ProtNLM"/>
    </source>
</evidence>
<evidence type="ECO:0000313" key="2">
    <source>
        <dbReference type="Proteomes" id="UP000022611"/>
    </source>
</evidence>
<dbReference type="Pfam" id="PF17164">
    <property type="entry name" value="DUF5122"/>
    <property type="match status" value="2"/>
</dbReference>
<name>A0A010RKS7_PSEFL</name>
<organism evidence="1 2">
    <name type="scientific">Pseudomonas fluorescens HK44</name>
    <dbReference type="NCBI Taxonomy" id="1042209"/>
    <lineage>
        <taxon>Bacteria</taxon>
        <taxon>Pseudomonadati</taxon>
        <taxon>Pseudomonadota</taxon>
        <taxon>Gammaproteobacteria</taxon>
        <taxon>Pseudomonadales</taxon>
        <taxon>Pseudomonadaceae</taxon>
        <taxon>Pseudomonas</taxon>
    </lineage>
</organism>
<comment type="caution">
    <text evidence="1">The sequence shown here is derived from an EMBL/GenBank/DDBJ whole genome shotgun (WGS) entry which is preliminary data.</text>
</comment>